<reference evidence="5" key="1">
    <citation type="submission" date="2021-03" db="EMBL/GenBank/DDBJ databases">
        <title>Comparative genomics and phylogenomic investigation of the class Geoglossomycetes provide insights into ecological specialization and systematics.</title>
        <authorList>
            <person name="Melie T."/>
            <person name="Pirro S."/>
            <person name="Miller A.N."/>
            <person name="Quandt A."/>
        </authorList>
    </citation>
    <scope>NUCLEOTIDE SEQUENCE</scope>
    <source>
        <strain evidence="5">GBOQ0MN5Z8</strain>
    </source>
</reference>
<dbReference type="InterPro" id="IPR000210">
    <property type="entry name" value="BTB/POZ_dom"/>
</dbReference>
<keyword evidence="1" id="KW-0677">Repeat</keyword>
<dbReference type="CDD" id="cd18497">
    <property type="entry name" value="BACK_ABTB1_BPOZ"/>
    <property type="match status" value="1"/>
</dbReference>
<evidence type="ECO:0000313" key="6">
    <source>
        <dbReference type="Proteomes" id="UP000698800"/>
    </source>
</evidence>
<dbReference type="Proteomes" id="UP000698800">
    <property type="component" value="Unassembled WGS sequence"/>
</dbReference>
<proteinExistence type="predicted"/>
<dbReference type="Gene3D" id="3.30.710.10">
    <property type="entry name" value="Potassium Channel Kv1.1, Chain A"/>
    <property type="match status" value="2"/>
</dbReference>
<dbReference type="InterPro" id="IPR011333">
    <property type="entry name" value="SKP1/BTB/POZ_sf"/>
</dbReference>
<dbReference type="InterPro" id="IPR044515">
    <property type="entry name" value="ABTB1"/>
</dbReference>
<evidence type="ECO:0000313" key="5">
    <source>
        <dbReference type="EMBL" id="KAH0543205.1"/>
    </source>
</evidence>
<dbReference type="GO" id="GO:0005737">
    <property type="term" value="C:cytoplasm"/>
    <property type="evidence" value="ECO:0007669"/>
    <property type="project" value="TreeGrafter"/>
</dbReference>
<protein>
    <recommendedName>
        <fullName evidence="4">BTB domain-containing protein</fullName>
    </recommendedName>
</protein>
<organism evidence="5 6">
    <name type="scientific">Glutinoglossum americanum</name>
    <dbReference type="NCBI Taxonomy" id="1670608"/>
    <lineage>
        <taxon>Eukaryota</taxon>
        <taxon>Fungi</taxon>
        <taxon>Dikarya</taxon>
        <taxon>Ascomycota</taxon>
        <taxon>Pezizomycotina</taxon>
        <taxon>Geoglossomycetes</taxon>
        <taxon>Geoglossales</taxon>
        <taxon>Geoglossaceae</taxon>
        <taxon>Glutinoglossum</taxon>
    </lineage>
</organism>
<evidence type="ECO:0000256" key="3">
    <source>
        <dbReference type="SAM" id="MobiDB-lite"/>
    </source>
</evidence>
<dbReference type="PANTHER" id="PTHR46231:SF1">
    <property type="entry name" value="ANKYRIN REPEAT AND BTB_POZ DOMAIN-CONTAINING PROTEIN 1"/>
    <property type="match status" value="1"/>
</dbReference>
<feature type="region of interest" description="Disordered" evidence="3">
    <location>
        <begin position="514"/>
        <end position="577"/>
    </location>
</feature>
<sequence length="605" mass="68456">MLYSKDQLEVRLLAEKKEISEGRLRDYNPLDTSRDFQELCEACRRGDVLRIQELITIGVNVNAVDEIRKLLLQYEYSKATHPLQPFASHLASLLSRSQPETSDIVVNATTQSLRLHKFVLSARSPYFRRVLAHAPKLAFWELPYTCSSEIFEAVIQFLYLGDIPAGLVVPEEDAIASINELTRQLEISGLLETILESEDRRPAQQMRADEMMKGRLQLEEWFENNVLKHKIVLETSKVGGVQWRRDNPVFADVLLRADEDPGPCETNEKMEGTREPTTRNMAGPLNGLPVSPMSESRSLSCSRKPRVSTLYPVHRAVLIRSDFFMTMFNSPFREAQRTEYLQIISIDCSPEVLEAVLAFLYAEKAEFSLDLAIDVLFAADLLLIEKLKVRAAAIISTLGNDPVIGRQPSEKRRHQPSNREELAEPKMIDIYDIIRTGWLTRVHRLEEFGAKYLADRLEDYINDDEFAELIQESAKRIKQRQETDSIELLDDIRHYLSERFRLRFEEPGLKQMMAENDHEAPSKPKDDTSGGLTPNEKGDGDGGVGLASSGPRTGDQMLPGDQELGGTMLAPAGEAAGEEYATDARTYQMLLDKIESLLDRLELGA</sequence>
<feature type="domain" description="BTB" evidence="4">
    <location>
        <begin position="295"/>
        <end position="369"/>
    </location>
</feature>
<comment type="caution">
    <text evidence="5">The sequence shown here is derived from an EMBL/GenBank/DDBJ whole genome shotgun (WGS) entry which is preliminary data.</text>
</comment>
<keyword evidence="6" id="KW-1185">Reference proteome</keyword>
<dbReference type="OrthoDB" id="684045at2759"/>
<dbReference type="EMBL" id="JAGHQL010000037">
    <property type="protein sequence ID" value="KAH0543205.1"/>
    <property type="molecule type" value="Genomic_DNA"/>
</dbReference>
<feature type="compositionally biased region" description="Basic and acidic residues" evidence="3">
    <location>
        <begin position="515"/>
        <end position="528"/>
    </location>
</feature>
<dbReference type="Pfam" id="PF00651">
    <property type="entry name" value="BTB"/>
    <property type="match status" value="2"/>
</dbReference>
<dbReference type="SMART" id="SM00225">
    <property type="entry name" value="BTB"/>
    <property type="match status" value="2"/>
</dbReference>
<dbReference type="CDD" id="cd18186">
    <property type="entry name" value="BTB_POZ_ZBTB_KLHL-like"/>
    <property type="match status" value="1"/>
</dbReference>
<evidence type="ECO:0000256" key="2">
    <source>
        <dbReference type="ARBA" id="ARBA00023043"/>
    </source>
</evidence>
<feature type="domain" description="BTB" evidence="4">
    <location>
        <begin position="102"/>
        <end position="167"/>
    </location>
</feature>
<feature type="region of interest" description="Disordered" evidence="3">
    <location>
        <begin position="260"/>
        <end position="295"/>
    </location>
</feature>
<dbReference type="GO" id="GO:0000151">
    <property type="term" value="C:ubiquitin ligase complex"/>
    <property type="evidence" value="ECO:0007669"/>
    <property type="project" value="TreeGrafter"/>
</dbReference>
<dbReference type="PANTHER" id="PTHR46231">
    <property type="entry name" value="ANKYRIN REPEAT AND BTB/POZ DOMAIN-CONTAINING PROTEIN 1"/>
    <property type="match status" value="1"/>
</dbReference>
<dbReference type="PROSITE" id="PS50097">
    <property type="entry name" value="BTB"/>
    <property type="match status" value="2"/>
</dbReference>
<feature type="compositionally biased region" description="Basic and acidic residues" evidence="3">
    <location>
        <begin position="266"/>
        <end position="277"/>
    </location>
</feature>
<name>A0A9P8I4M9_9PEZI</name>
<accession>A0A9P8I4M9</accession>
<evidence type="ECO:0000259" key="4">
    <source>
        <dbReference type="PROSITE" id="PS50097"/>
    </source>
</evidence>
<dbReference type="SUPFAM" id="SSF54695">
    <property type="entry name" value="POZ domain"/>
    <property type="match status" value="2"/>
</dbReference>
<gene>
    <name evidence="5" type="ORF">FGG08_002466</name>
</gene>
<keyword evidence="2" id="KW-0040">ANK repeat</keyword>
<dbReference type="AlphaFoldDB" id="A0A9P8I4M9"/>
<evidence type="ECO:0000256" key="1">
    <source>
        <dbReference type="ARBA" id="ARBA00022737"/>
    </source>
</evidence>